<dbReference type="CDD" id="cd19080">
    <property type="entry name" value="AKR_AKR9A_9B"/>
    <property type="match status" value="1"/>
</dbReference>
<dbReference type="Proteomes" id="UP000215134">
    <property type="component" value="Chromosome 1"/>
</dbReference>
<protein>
    <submittedName>
        <fullName evidence="3">L-glyceraldehyde 3-phosphate reductase</fullName>
    </submittedName>
</protein>
<keyword evidence="4" id="KW-1185">Reference proteome</keyword>
<evidence type="ECO:0000259" key="2">
    <source>
        <dbReference type="Pfam" id="PF00248"/>
    </source>
</evidence>
<sequence length="354" mass="39381">MNTALSLDSYRLLGRSGLRVSPLALGTMTFGADWGWGAEQAEARRLFDAYVDRGGNFIDTANRYTEGSAERFVGEFAAGRRDRLVIATKYTLPTQPDNPNSGGNHRKSMVRSVEESLQRLNTDYIDLLYLHAWDFTTPVEEIMRAMDDLVRAGKVLYLAVSDLPAWQASRMQMLADLRGWSPLIALQIEYSLLERTVERELMPMAQELGLGVIPWSPLAGGVLSGKYRRRDLQATGDETGTRREVVRTKGTLTAHNLDIADAVGDVARESGYSASQVALAWTLRNTAVTAPIVGARTLPQLEDNLGALEVRLAEEHWQRLDNLSAIELGFPHDFLALSTTRNIMFGDLNIARRR</sequence>
<dbReference type="InterPro" id="IPR036812">
    <property type="entry name" value="NAD(P)_OxRdtase_dom_sf"/>
</dbReference>
<dbReference type="Gene3D" id="3.20.20.100">
    <property type="entry name" value="NADP-dependent oxidoreductase domain"/>
    <property type="match status" value="1"/>
</dbReference>
<reference evidence="3 4" key="1">
    <citation type="submission" date="2017-06" db="EMBL/GenBank/DDBJ databases">
        <authorList>
            <consortium name="Pathogen Informatics"/>
        </authorList>
    </citation>
    <scope>NUCLEOTIDE SEQUENCE [LARGE SCALE GENOMIC DNA]</scope>
    <source>
        <strain evidence="3 4">NCTC12148</strain>
    </source>
</reference>
<dbReference type="PANTHER" id="PTHR43364">
    <property type="entry name" value="NADH-SPECIFIC METHYLGLYOXAL REDUCTASE-RELATED"/>
    <property type="match status" value="1"/>
</dbReference>
<dbReference type="STRING" id="1411141.GCA_001590885_03764"/>
<dbReference type="InterPro" id="IPR023210">
    <property type="entry name" value="NADP_OxRdtase_dom"/>
</dbReference>
<feature type="domain" description="NADP-dependent oxidoreductase" evidence="2">
    <location>
        <begin position="22"/>
        <end position="323"/>
    </location>
</feature>
<organism evidence="3 4">
    <name type="scientific">Serratia ficaria</name>
    <dbReference type="NCBI Taxonomy" id="61651"/>
    <lineage>
        <taxon>Bacteria</taxon>
        <taxon>Pseudomonadati</taxon>
        <taxon>Pseudomonadota</taxon>
        <taxon>Gammaproteobacteria</taxon>
        <taxon>Enterobacterales</taxon>
        <taxon>Yersiniaceae</taxon>
        <taxon>Serratia</taxon>
    </lineage>
</organism>
<evidence type="ECO:0000256" key="1">
    <source>
        <dbReference type="ARBA" id="ARBA00023002"/>
    </source>
</evidence>
<dbReference type="RefSeq" id="WP_095096196.1">
    <property type="nucleotide sequence ID" value="NZ_CABITV010000006.1"/>
</dbReference>
<dbReference type="GeneID" id="75026398"/>
<gene>
    <name evidence="3" type="primary">yghZ_1</name>
    <name evidence="3" type="ORF">SAMEA4384070_01225</name>
</gene>
<dbReference type="OrthoDB" id="9772407at2"/>
<dbReference type="KEGG" id="sfj:SAMEA4384070_1225"/>
<dbReference type="GO" id="GO:0016491">
    <property type="term" value="F:oxidoreductase activity"/>
    <property type="evidence" value="ECO:0007669"/>
    <property type="project" value="UniProtKB-KW"/>
</dbReference>
<keyword evidence="1" id="KW-0560">Oxidoreductase</keyword>
<evidence type="ECO:0000313" key="3">
    <source>
        <dbReference type="EMBL" id="SNV95438.1"/>
    </source>
</evidence>
<evidence type="ECO:0000313" key="4">
    <source>
        <dbReference type="Proteomes" id="UP000215134"/>
    </source>
</evidence>
<dbReference type="AlphaFoldDB" id="A0A240BKF2"/>
<dbReference type="EMBL" id="LT906479">
    <property type="protein sequence ID" value="SNV95438.1"/>
    <property type="molecule type" value="Genomic_DNA"/>
</dbReference>
<accession>A0A240BKF2</accession>
<dbReference type="SUPFAM" id="SSF51430">
    <property type="entry name" value="NAD(P)-linked oxidoreductase"/>
    <property type="match status" value="1"/>
</dbReference>
<dbReference type="Pfam" id="PF00248">
    <property type="entry name" value="Aldo_ket_red"/>
    <property type="match status" value="1"/>
</dbReference>
<proteinExistence type="predicted"/>
<name>A0A240BKF2_SERFI</name>
<dbReference type="FunFam" id="3.20.20.100:FF:000004">
    <property type="entry name" value="Oxidoreductase, aldo/keto reductase"/>
    <property type="match status" value="1"/>
</dbReference>
<dbReference type="PANTHER" id="PTHR43364:SF4">
    <property type="entry name" value="NAD(P)-LINKED OXIDOREDUCTASE SUPERFAMILY PROTEIN"/>
    <property type="match status" value="1"/>
</dbReference>
<dbReference type="InterPro" id="IPR050523">
    <property type="entry name" value="AKR_Detox_Biosynth"/>
</dbReference>
<dbReference type="GO" id="GO:0005829">
    <property type="term" value="C:cytosol"/>
    <property type="evidence" value="ECO:0007669"/>
    <property type="project" value="TreeGrafter"/>
</dbReference>